<accession>A0A6C0AHV9</accession>
<organism evidence="3">
    <name type="scientific">viral metagenome</name>
    <dbReference type="NCBI Taxonomy" id="1070528"/>
    <lineage>
        <taxon>unclassified sequences</taxon>
        <taxon>metagenomes</taxon>
        <taxon>organismal metagenomes</taxon>
    </lineage>
</organism>
<dbReference type="AlphaFoldDB" id="A0A6C0AHV9"/>
<keyword evidence="2" id="KW-0472">Membrane</keyword>
<proteinExistence type="predicted"/>
<keyword evidence="2" id="KW-0812">Transmembrane</keyword>
<name>A0A6C0AHV9_9ZZZZ</name>
<evidence type="ECO:0000256" key="1">
    <source>
        <dbReference type="SAM" id="MobiDB-lite"/>
    </source>
</evidence>
<protein>
    <submittedName>
        <fullName evidence="3">Uncharacterized protein</fullName>
    </submittedName>
</protein>
<feature type="transmembrane region" description="Helical" evidence="2">
    <location>
        <begin position="101"/>
        <end position="119"/>
    </location>
</feature>
<feature type="region of interest" description="Disordered" evidence="1">
    <location>
        <begin position="1"/>
        <end position="56"/>
    </location>
</feature>
<evidence type="ECO:0000313" key="3">
    <source>
        <dbReference type="EMBL" id="QHS79312.1"/>
    </source>
</evidence>
<evidence type="ECO:0000256" key="2">
    <source>
        <dbReference type="SAM" id="Phobius"/>
    </source>
</evidence>
<reference evidence="3" key="1">
    <citation type="journal article" date="2020" name="Nature">
        <title>Giant virus diversity and host interactions through global metagenomics.</title>
        <authorList>
            <person name="Schulz F."/>
            <person name="Roux S."/>
            <person name="Paez-Espino D."/>
            <person name="Jungbluth S."/>
            <person name="Walsh D.A."/>
            <person name="Denef V.J."/>
            <person name="McMahon K.D."/>
            <person name="Konstantinidis K.T."/>
            <person name="Eloe-Fadrosh E.A."/>
            <person name="Kyrpides N.C."/>
            <person name="Woyke T."/>
        </authorList>
    </citation>
    <scope>NUCLEOTIDE SEQUENCE</scope>
    <source>
        <strain evidence="3">GVMAG-S-1035118-87</strain>
    </source>
</reference>
<keyword evidence="2" id="KW-1133">Transmembrane helix</keyword>
<dbReference type="EMBL" id="MN740629">
    <property type="protein sequence ID" value="QHS79312.1"/>
    <property type="molecule type" value="Genomic_DNA"/>
</dbReference>
<sequence length="126" mass="14699">MLMSWSSPFPEEHIKRPRQKIVSTKQLDTEDDPLSNYTPPKPEPINRKVPEPDSMPNVYDAPLLDTTYKSNESELLEKLNYMISLLEEQRDEKTGQVTEELILYVFLGIFTLFVLDTFVKNGKYSR</sequence>